<dbReference type="Proteomes" id="UP000019112">
    <property type="component" value="Unassembled WGS sequence"/>
</dbReference>
<evidence type="ECO:0000313" key="1">
    <source>
        <dbReference type="EMBL" id="ETZ07488.1"/>
    </source>
</evidence>
<evidence type="ECO:0000313" key="2">
    <source>
        <dbReference type="Proteomes" id="UP000019112"/>
    </source>
</evidence>
<sequence>MGSNLHLCLRRNGLNVLPKEESVPGKKKFIPLDLFILTVQKVRTDQGKYHLFVAIERSTKYVYVEMHSKISVNESSAFLKNLITHCIFQNNEHSHRQWAISLWLCRARTFILNTTGFLLLQNSFNSEGPNALLFLRYSPQSFIFLFGLKASSWHFHAVYFP</sequence>
<comment type="caution">
    <text evidence="1">The sequence shown here is derived from an EMBL/GenBank/DDBJ whole genome shotgun (WGS) entry which is preliminary data.</text>
</comment>
<organism evidence="1 2">
    <name type="scientific">Holospora obtusa F1</name>
    <dbReference type="NCBI Taxonomy" id="1399147"/>
    <lineage>
        <taxon>Bacteria</taxon>
        <taxon>Pseudomonadati</taxon>
        <taxon>Pseudomonadota</taxon>
        <taxon>Alphaproteobacteria</taxon>
        <taxon>Holosporales</taxon>
        <taxon>Holosporaceae</taxon>
        <taxon>Holospora</taxon>
    </lineage>
</organism>
<keyword evidence="2" id="KW-1185">Reference proteome</keyword>
<name>W6TEA0_HOLOB</name>
<dbReference type="EMBL" id="AWTR02000042">
    <property type="protein sequence ID" value="ETZ07488.1"/>
    <property type="molecule type" value="Genomic_DNA"/>
</dbReference>
<accession>W6TEA0</accession>
<dbReference type="eggNOG" id="COG2801">
    <property type="taxonomic scope" value="Bacteria"/>
</dbReference>
<dbReference type="AlphaFoldDB" id="W6TEA0"/>
<reference evidence="1 2" key="1">
    <citation type="journal article" date="2014" name="FEMS Microbiol. Lett.">
        <title>Draft genome sequences of three Holospora species (Holospora obtusa, Holospora undulata, and Holospora elegans), endonuclear symbiotic bacteria of the ciliate Paramecium caudatum.</title>
        <authorList>
            <person name="Dohra H."/>
            <person name="Tanaka K."/>
            <person name="Suzuki T."/>
            <person name="Fujishima M."/>
            <person name="Suzuki H."/>
        </authorList>
    </citation>
    <scope>NUCLEOTIDE SEQUENCE [LARGE SCALE GENOMIC DNA]</scope>
    <source>
        <strain evidence="1 2">F1</strain>
    </source>
</reference>
<proteinExistence type="predicted"/>
<protein>
    <submittedName>
        <fullName evidence="1">Uncharacterized protein</fullName>
    </submittedName>
</protein>
<gene>
    <name evidence="1" type="ORF">P618_200330</name>
</gene>